<feature type="signal peptide" evidence="14">
    <location>
        <begin position="1"/>
        <end position="37"/>
    </location>
</feature>
<comment type="function">
    <text evidence="13">Plays a critical role in the incorporation of lipoproteins in the outer membrane after they are released by the LolA protein.</text>
</comment>
<comment type="subunit">
    <text evidence="3 13">Monomer.</text>
</comment>
<dbReference type="InterPro" id="IPR029046">
    <property type="entry name" value="LolA/LolB/LppX"/>
</dbReference>
<dbReference type="Pfam" id="PF03550">
    <property type="entry name" value="LolB"/>
    <property type="match status" value="1"/>
</dbReference>
<dbReference type="STRING" id="754436.JCM19237_6897"/>
<comment type="similarity">
    <text evidence="2 13">Belongs to the LolB family.</text>
</comment>
<evidence type="ECO:0000256" key="1">
    <source>
        <dbReference type="ARBA" id="ARBA00004459"/>
    </source>
</evidence>
<protein>
    <recommendedName>
        <fullName evidence="4 13">Outer-membrane lipoprotein LolB</fullName>
    </recommendedName>
</protein>
<evidence type="ECO:0000313" key="15">
    <source>
        <dbReference type="EMBL" id="GAL08875.1"/>
    </source>
</evidence>
<dbReference type="Proteomes" id="UP000029227">
    <property type="component" value="Unassembled WGS sequence"/>
</dbReference>
<evidence type="ECO:0000256" key="6">
    <source>
        <dbReference type="ARBA" id="ARBA00022729"/>
    </source>
</evidence>
<keyword evidence="6 14" id="KW-0732">Signal</keyword>
<keyword evidence="5 13" id="KW-0813">Transport</keyword>
<reference evidence="15 16" key="1">
    <citation type="journal article" date="2014" name="Genome Announc.">
        <title>Draft Genome Sequences of Two Vibrionaceae Species, Vibrio ponticus C121 and Photobacterium aphoticum C119, Isolated as Coral Reef Microbiota.</title>
        <authorList>
            <person name="Al-saari N."/>
            <person name="Meirelles P.M."/>
            <person name="Mino S."/>
            <person name="Suda W."/>
            <person name="Oshima K."/>
            <person name="Hattori M."/>
            <person name="Ohkuma M."/>
            <person name="Thompson F.L."/>
            <person name="Gomez-Gil B."/>
            <person name="Sawabe T."/>
            <person name="Sawabe T."/>
        </authorList>
    </citation>
    <scope>NUCLEOTIDE SEQUENCE [LARGE SCALE GENOMIC DNA]</scope>
    <source>
        <strain evidence="15 16">JCM 19237</strain>
    </source>
</reference>
<keyword evidence="11 13" id="KW-0998">Cell outer membrane</keyword>
<name>A0A090R075_9GAMM</name>
<dbReference type="GO" id="GO:0009279">
    <property type="term" value="C:cell outer membrane"/>
    <property type="evidence" value="ECO:0007669"/>
    <property type="project" value="UniProtKB-SubCell"/>
</dbReference>
<dbReference type="eggNOG" id="COG3017">
    <property type="taxonomic scope" value="Bacteria"/>
</dbReference>
<evidence type="ECO:0000256" key="8">
    <source>
        <dbReference type="ARBA" id="ARBA00023136"/>
    </source>
</evidence>
<evidence type="ECO:0000256" key="10">
    <source>
        <dbReference type="ARBA" id="ARBA00023186"/>
    </source>
</evidence>
<proteinExistence type="inferred from homology"/>
<dbReference type="NCBIfam" id="TIGR00548">
    <property type="entry name" value="lolB"/>
    <property type="match status" value="1"/>
</dbReference>
<gene>
    <name evidence="13" type="primary">lolB</name>
    <name evidence="15" type="ORF">JCM19237_6897</name>
</gene>
<evidence type="ECO:0000256" key="3">
    <source>
        <dbReference type="ARBA" id="ARBA00011245"/>
    </source>
</evidence>
<evidence type="ECO:0000256" key="7">
    <source>
        <dbReference type="ARBA" id="ARBA00022927"/>
    </source>
</evidence>
<dbReference type="InterPro" id="IPR004565">
    <property type="entry name" value="OM_lipoprot_LolB"/>
</dbReference>
<comment type="subcellular location">
    <subcellularLocation>
        <location evidence="1">Cell outer membrane</location>
        <topology evidence="1">Lipid-anchor</topology>
    </subcellularLocation>
</comment>
<organism evidence="15 16">
    <name type="scientific">Photobacterium aphoticum</name>
    <dbReference type="NCBI Taxonomy" id="754436"/>
    <lineage>
        <taxon>Bacteria</taxon>
        <taxon>Pseudomonadati</taxon>
        <taxon>Pseudomonadota</taxon>
        <taxon>Gammaproteobacteria</taxon>
        <taxon>Vibrionales</taxon>
        <taxon>Vibrionaceae</taxon>
        <taxon>Photobacterium</taxon>
    </lineage>
</organism>
<sequence>MLMTLSFRRSLRAPLAAKRRFYLFPVLLTLLSGCATQQPTERPTQWNTHEQALRQLDHYQAKGKLGYKGQQRFGANLLWETTASHDHLLLTNFLGSTLLKLDARPSQVTLINNEGKTFQGVNADQLVQQLTGIDLPVTQMRDWLIGLPTAADTFQLNNNGRVSYLAKQINDKLWQLDYNEYDYSTTPALPKRMVLSTTGVSITLVIHSWSIN</sequence>
<evidence type="ECO:0000256" key="5">
    <source>
        <dbReference type="ARBA" id="ARBA00022448"/>
    </source>
</evidence>
<dbReference type="CDD" id="cd16326">
    <property type="entry name" value="LolB"/>
    <property type="match status" value="1"/>
</dbReference>
<keyword evidence="8 13" id="KW-0472">Membrane</keyword>
<evidence type="ECO:0000256" key="2">
    <source>
        <dbReference type="ARBA" id="ARBA00009696"/>
    </source>
</evidence>
<dbReference type="GO" id="GO:0015031">
    <property type="term" value="P:protein transport"/>
    <property type="evidence" value="ECO:0007669"/>
    <property type="project" value="UniProtKB-KW"/>
</dbReference>
<evidence type="ECO:0000256" key="4">
    <source>
        <dbReference type="ARBA" id="ARBA00016202"/>
    </source>
</evidence>
<dbReference type="SUPFAM" id="SSF89392">
    <property type="entry name" value="Prokaryotic lipoproteins and lipoprotein localization factors"/>
    <property type="match status" value="1"/>
</dbReference>
<dbReference type="AlphaFoldDB" id="A0A090R075"/>
<feature type="chain" id="PRO_5008823130" description="Outer-membrane lipoprotein LolB" evidence="14">
    <location>
        <begin position="38"/>
        <end position="212"/>
    </location>
</feature>
<keyword evidence="7 13" id="KW-0653">Protein transport</keyword>
<dbReference type="EMBL" id="BBMN01000035">
    <property type="protein sequence ID" value="GAL08875.1"/>
    <property type="molecule type" value="Genomic_DNA"/>
</dbReference>
<evidence type="ECO:0000313" key="16">
    <source>
        <dbReference type="Proteomes" id="UP000029227"/>
    </source>
</evidence>
<dbReference type="GO" id="GO:0044874">
    <property type="term" value="P:lipoprotein localization to outer membrane"/>
    <property type="evidence" value="ECO:0007669"/>
    <property type="project" value="UniProtKB-UniRule"/>
</dbReference>
<accession>A0A090R075</accession>
<keyword evidence="12 15" id="KW-0449">Lipoprotein</keyword>
<evidence type="ECO:0000256" key="9">
    <source>
        <dbReference type="ARBA" id="ARBA00023139"/>
    </source>
</evidence>
<keyword evidence="10 13" id="KW-0143">Chaperone</keyword>
<evidence type="ECO:0000256" key="13">
    <source>
        <dbReference type="HAMAP-Rule" id="MF_00233"/>
    </source>
</evidence>
<comment type="caution">
    <text evidence="15">The sequence shown here is derived from an EMBL/GenBank/DDBJ whole genome shotgun (WGS) entry which is preliminary data.</text>
</comment>
<evidence type="ECO:0000256" key="14">
    <source>
        <dbReference type="SAM" id="SignalP"/>
    </source>
</evidence>
<dbReference type="Gene3D" id="2.50.20.10">
    <property type="entry name" value="Lipoprotein localisation LolA/LolB/LppX"/>
    <property type="match status" value="1"/>
</dbReference>
<evidence type="ECO:0000256" key="12">
    <source>
        <dbReference type="ARBA" id="ARBA00023288"/>
    </source>
</evidence>
<evidence type="ECO:0000256" key="11">
    <source>
        <dbReference type="ARBA" id="ARBA00023237"/>
    </source>
</evidence>
<dbReference type="HAMAP" id="MF_00233">
    <property type="entry name" value="LolB"/>
    <property type="match status" value="1"/>
</dbReference>
<keyword evidence="9" id="KW-0564">Palmitate</keyword>